<accession>A0A2U1MYA0</accession>
<comment type="caution">
    <text evidence="7">The sequence shown here is derived from an EMBL/GenBank/DDBJ whole genome shotgun (WGS) entry which is preliminary data.</text>
</comment>
<evidence type="ECO:0000256" key="3">
    <source>
        <dbReference type="ARBA" id="ARBA00022723"/>
    </source>
</evidence>
<dbReference type="InterPro" id="IPR036163">
    <property type="entry name" value="HMA_dom_sf"/>
</dbReference>
<evidence type="ECO:0000256" key="4">
    <source>
        <dbReference type="ARBA" id="ARBA00023289"/>
    </source>
</evidence>
<evidence type="ECO:0000313" key="7">
    <source>
        <dbReference type="EMBL" id="PWA66207.1"/>
    </source>
</evidence>
<dbReference type="GO" id="GO:0046872">
    <property type="term" value="F:metal ion binding"/>
    <property type="evidence" value="ECO:0007669"/>
    <property type="project" value="UniProtKB-KW"/>
</dbReference>
<dbReference type="EMBL" id="PKPP01004080">
    <property type="protein sequence ID" value="PWA66207.1"/>
    <property type="molecule type" value="Genomic_DNA"/>
</dbReference>
<keyword evidence="8" id="KW-1185">Reference proteome</keyword>
<keyword evidence="4" id="KW-0449">Lipoprotein</keyword>
<reference evidence="7 8" key="1">
    <citation type="journal article" date="2018" name="Mol. Plant">
        <title>The genome of Artemisia annua provides insight into the evolution of Asteraceae family and artemisinin biosynthesis.</title>
        <authorList>
            <person name="Shen Q."/>
            <person name="Zhang L."/>
            <person name="Liao Z."/>
            <person name="Wang S."/>
            <person name="Yan T."/>
            <person name="Shi P."/>
            <person name="Liu M."/>
            <person name="Fu X."/>
            <person name="Pan Q."/>
            <person name="Wang Y."/>
            <person name="Lv Z."/>
            <person name="Lu X."/>
            <person name="Zhang F."/>
            <person name="Jiang W."/>
            <person name="Ma Y."/>
            <person name="Chen M."/>
            <person name="Hao X."/>
            <person name="Li L."/>
            <person name="Tang Y."/>
            <person name="Lv G."/>
            <person name="Zhou Y."/>
            <person name="Sun X."/>
            <person name="Brodelius P.E."/>
            <person name="Rose J.K.C."/>
            <person name="Tang K."/>
        </authorList>
    </citation>
    <scope>NUCLEOTIDE SEQUENCE [LARGE SCALE GENOMIC DNA]</scope>
    <source>
        <strain evidence="8">cv. Huhao1</strain>
        <tissue evidence="7">Leaf</tissue>
    </source>
</reference>
<keyword evidence="2" id="KW-0488">Methylation</keyword>
<sequence length="910" mass="103436">MKLQKNVLIVDVSMQFVSLDLTSVKKIHYSETLFTIKIHHGGYFTIPPNRRYRFGDIDYVDLIDCHFFSIQRFVSMLDELGLGVDTKMYTHFRILRESLDDGLVPLMSEEDMVTLLKYVPRFKETEVYTKNAASKSFVDDVIIHDSKEIYLSKLSYEELEDLMRSMCGKGVVIEEIEDEDKDDVFNEAEKDGKDVVMEDVKHGDMFLSEWHGATEMGKVDKEGKQVEHSTNHASSSKVDCCNEENEFFPDFDDEIVIPTLWSAEVRTKKRAQRLSDEYEFRKMLLEIDHIVDDNYEKMKEKLSQEEKNLVMMTMNKLGMNLSLRSRILSMIPRMILVSVVWRVIVRPRLADVAPILDDEAPSVAESLERVNHEAGEESFVDDVIIHDSKEIYLSKLSYEELEDLMRSMCGKGVVIEEIEDEDKDDVFNEAEKDGKDVVMEDVKHGDMFLSEWHGATEMGKVDKEGKQVEHSTNHASSSKVDCCNEENEFFPDFDDEIVIPTLWSAEVRTKKGHKEKLSHDDNEQVRNEPEFEEPHFIYDTEDDLSISVIVRPRLADVAPILDDEAPSVAESLERVNHEAGEESFVDDVIIHDSKEICLSKLSYEELEDLIVALESEGPSQVGCEDFGSSNFWSPTFIKLLFISNACPNNHCGASKHTQMSIQAPSDEAFDQLSFWGALRILFAFGLTFDFTKSNVVFNIDQITTAKRIQTPSNGHKYASFQLPGGWRRDKVTGRLPLTNNYNKIQTCHLQVNISCKGCKKEVKQKLQKIEGVYTVNIDQEHSKVTVSGAVTTDILIKKLAKSCKVAEVWGGNGNGGQKGGGGGGGLTPQQIQQTQEMRQTKRIKNLKMHPQFIGGGGGKKGVKVVEEDEKERWNRGTNDRNEWWWGQHGAHGKHAYGCWSNGSHAKAIKI</sequence>
<keyword evidence="4" id="KW-0636">Prenylation</keyword>
<dbReference type="Pfam" id="PF00403">
    <property type="entry name" value="HMA"/>
    <property type="match status" value="1"/>
</dbReference>
<dbReference type="Pfam" id="PF26130">
    <property type="entry name" value="PB1-like"/>
    <property type="match status" value="1"/>
</dbReference>
<dbReference type="PANTHER" id="PTHR45868:SF74">
    <property type="entry name" value="HEAVY METAL-ASSOCIATED ISOPRENYLATED PLANT PROTEIN 33"/>
    <property type="match status" value="1"/>
</dbReference>
<dbReference type="SUPFAM" id="SSF55008">
    <property type="entry name" value="HMA, heavy metal-associated domain"/>
    <property type="match status" value="1"/>
</dbReference>
<comment type="subcellular location">
    <subcellularLocation>
        <location evidence="1">Membrane</location>
        <topology evidence="1">Peripheral membrane protein</topology>
    </subcellularLocation>
</comment>
<dbReference type="OrthoDB" id="689350at2759"/>
<dbReference type="InterPro" id="IPR006121">
    <property type="entry name" value="HMA_dom"/>
</dbReference>
<organism evidence="7 8">
    <name type="scientific">Artemisia annua</name>
    <name type="common">Sweet wormwood</name>
    <dbReference type="NCBI Taxonomy" id="35608"/>
    <lineage>
        <taxon>Eukaryota</taxon>
        <taxon>Viridiplantae</taxon>
        <taxon>Streptophyta</taxon>
        <taxon>Embryophyta</taxon>
        <taxon>Tracheophyta</taxon>
        <taxon>Spermatophyta</taxon>
        <taxon>Magnoliopsida</taxon>
        <taxon>eudicotyledons</taxon>
        <taxon>Gunneridae</taxon>
        <taxon>Pentapetalae</taxon>
        <taxon>asterids</taxon>
        <taxon>campanulids</taxon>
        <taxon>Asterales</taxon>
        <taxon>Asteraceae</taxon>
        <taxon>Asteroideae</taxon>
        <taxon>Anthemideae</taxon>
        <taxon>Artemisiinae</taxon>
        <taxon>Artemisia</taxon>
    </lineage>
</organism>
<dbReference type="PROSITE" id="PS50846">
    <property type="entry name" value="HMA_2"/>
    <property type="match status" value="1"/>
</dbReference>
<dbReference type="InterPro" id="IPR058594">
    <property type="entry name" value="PB1-like_dom_pln"/>
</dbReference>
<proteinExistence type="inferred from homology"/>
<evidence type="ECO:0000256" key="5">
    <source>
        <dbReference type="ARBA" id="ARBA00024045"/>
    </source>
</evidence>
<dbReference type="Proteomes" id="UP000245207">
    <property type="component" value="Unassembled WGS sequence"/>
</dbReference>
<protein>
    <submittedName>
        <fullName evidence="7">Heavy metal-associated domain, HMA</fullName>
    </submittedName>
</protein>
<evidence type="ECO:0000256" key="1">
    <source>
        <dbReference type="ARBA" id="ARBA00004170"/>
    </source>
</evidence>
<feature type="domain" description="HMA" evidence="6">
    <location>
        <begin position="744"/>
        <end position="807"/>
    </location>
</feature>
<dbReference type="STRING" id="35608.A0A2U1MYA0"/>
<dbReference type="CDD" id="cd00371">
    <property type="entry name" value="HMA"/>
    <property type="match status" value="1"/>
</dbReference>
<evidence type="ECO:0000256" key="2">
    <source>
        <dbReference type="ARBA" id="ARBA00022481"/>
    </source>
</evidence>
<gene>
    <name evidence="7" type="ORF">CTI12_AA328820</name>
</gene>
<evidence type="ECO:0000259" key="6">
    <source>
        <dbReference type="PROSITE" id="PS50846"/>
    </source>
</evidence>
<dbReference type="AlphaFoldDB" id="A0A2U1MYA0"/>
<dbReference type="GO" id="GO:0009626">
    <property type="term" value="P:plant-type hypersensitive response"/>
    <property type="evidence" value="ECO:0007669"/>
    <property type="project" value="UniProtKB-KW"/>
</dbReference>
<keyword evidence="3" id="KW-0479">Metal-binding</keyword>
<dbReference type="GO" id="GO:0016020">
    <property type="term" value="C:membrane"/>
    <property type="evidence" value="ECO:0007669"/>
    <property type="project" value="UniProtKB-SubCell"/>
</dbReference>
<dbReference type="Gene3D" id="3.30.70.100">
    <property type="match status" value="1"/>
</dbReference>
<dbReference type="PANTHER" id="PTHR45868">
    <property type="entry name" value="HEAVY METAL-ASSOCIATED ISOPRENYLATED PLANT PROTEIN 33-RELATED"/>
    <property type="match status" value="1"/>
</dbReference>
<name>A0A2U1MYA0_ARTAN</name>
<comment type="similarity">
    <text evidence="5">Belongs to the HIPP family.</text>
</comment>
<evidence type="ECO:0000313" key="8">
    <source>
        <dbReference type="Proteomes" id="UP000245207"/>
    </source>
</evidence>